<feature type="domain" description="Cadherin" evidence="2">
    <location>
        <begin position="18"/>
        <end position="103"/>
    </location>
</feature>
<evidence type="ECO:0000256" key="1">
    <source>
        <dbReference type="PROSITE-ProRule" id="PRU00043"/>
    </source>
</evidence>
<keyword evidence="4" id="KW-1185">Reference proteome</keyword>
<dbReference type="SUPFAM" id="SSF49313">
    <property type="entry name" value="Cadherin-like"/>
    <property type="match status" value="1"/>
</dbReference>
<accession>A0A183JUG1</accession>
<dbReference type="Pfam" id="PF00028">
    <property type="entry name" value="Cadherin"/>
    <property type="match status" value="1"/>
</dbReference>
<evidence type="ECO:0000313" key="3">
    <source>
        <dbReference type="EMBL" id="VDP03232.1"/>
    </source>
</evidence>
<evidence type="ECO:0000313" key="4">
    <source>
        <dbReference type="Proteomes" id="UP000279833"/>
    </source>
</evidence>
<dbReference type="GO" id="GO:0007156">
    <property type="term" value="P:homophilic cell adhesion via plasma membrane adhesion molecules"/>
    <property type="evidence" value="ECO:0007669"/>
    <property type="project" value="InterPro"/>
</dbReference>
<gene>
    <name evidence="3" type="ORF">SCUD_LOCUS6353</name>
</gene>
<dbReference type="STRING" id="6186.A0A183JUG1"/>
<dbReference type="WBParaSite" id="SCUD_0000635201-mRNA-1">
    <property type="protein sequence ID" value="SCUD_0000635201-mRNA-1"/>
    <property type="gene ID" value="SCUD_0000635201"/>
</dbReference>
<sequence>KISPPSKTPFISSSLSYITLRISNDSPLIIRRTFNLHATNGYLRTSMTLDREKQNIYIFNVIAYDGNPSTVTSQTSTATVTVIVDVSNMNEFIILMYSDRSIF</sequence>
<dbReference type="InterPro" id="IPR015919">
    <property type="entry name" value="Cadherin-like_sf"/>
</dbReference>
<dbReference type="GO" id="GO:0005509">
    <property type="term" value="F:calcium ion binding"/>
    <property type="evidence" value="ECO:0007669"/>
    <property type="project" value="UniProtKB-UniRule"/>
</dbReference>
<evidence type="ECO:0000313" key="5">
    <source>
        <dbReference type="WBParaSite" id="SCUD_0000635201-mRNA-1"/>
    </source>
</evidence>
<dbReference type="Gene3D" id="2.60.40.60">
    <property type="entry name" value="Cadherins"/>
    <property type="match status" value="1"/>
</dbReference>
<evidence type="ECO:0000259" key="2">
    <source>
        <dbReference type="PROSITE" id="PS50268"/>
    </source>
</evidence>
<reference evidence="3 4" key="2">
    <citation type="submission" date="2018-11" db="EMBL/GenBank/DDBJ databases">
        <authorList>
            <consortium name="Pathogen Informatics"/>
        </authorList>
    </citation>
    <scope>NUCLEOTIDE SEQUENCE [LARGE SCALE GENOMIC DNA]</scope>
    <source>
        <strain evidence="3">Dakar</strain>
        <strain evidence="4">Dakar, Senegal</strain>
    </source>
</reference>
<dbReference type="InterPro" id="IPR002126">
    <property type="entry name" value="Cadherin-like_dom"/>
</dbReference>
<proteinExistence type="predicted"/>
<dbReference type="CDD" id="cd11304">
    <property type="entry name" value="Cadherin_repeat"/>
    <property type="match status" value="1"/>
</dbReference>
<reference evidence="5" key="1">
    <citation type="submission" date="2016-06" db="UniProtKB">
        <authorList>
            <consortium name="WormBaseParasite"/>
        </authorList>
    </citation>
    <scope>IDENTIFICATION</scope>
</reference>
<protein>
    <submittedName>
        <fullName evidence="5">CA domain-containing protein</fullName>
    </submittedName>
</protein>
<dbReference type="Proteomes" id="UP000279833">
    <property type="component" value="Unassembled WGS sequence"/>
</dbReference>
<dbReference type="AlphaFoldDB" id="A0A183JUG1"/>
<keyword evidence="1" id="KW-0106">Calcium</keyword>
<name>A0A183JUG1_9TREM</name>
<dbReference type="GO" id="GO:0016020">
    <property type="term" value="C:membrane"/>
    <property type="evidence" value="ECO:0007669"/>
    <property type="project" value="InterPro"/>
</dbReference>
<organism evidence="5">
    <name type="scientific">Schistosoma curassoni</name>
    <dbReference type="NCBI Taxonomy" id="6186"/>
    <lineage>
        <taxon>Eukaryota</taxon>
        <taxon>Metazoa</taxon>
        <taxon>Spiralia</taxon>
        <taxon>Lophotrochozoa</taxon>
        <taxon>Platyhelminthes</taxon>
        <taxon>Trematoda</taxon>
        <taxon>Digenea</taxon>
        <taxon>Strigeidida</taxon>
        <taxon>Schistosomatoidea</taxon>
        <taxon>Schistosomatidae</taxon>
        <taxon>Schistosoma</taxon>
    </lineage>
</organism>
<dbReference type="EMBL" id="UZAK01013675">
    <property type="protein sequence ID" value="VDP03232.1"/>
    <property type="molecule type" value="Genomic_DNA"/>
</dbReference>
<dbReference type="PROSITE" id="PS50268">
    <property type="entry name" value="CADHERIN_2"/>
    <property type="match status" value="1"/>
</dbReference>